<evidence type="ECO:0000313" key="11">
    <source>
        <dbReference type="Proteomes" id="UP000315901"/>
    </source>
</evidence>
<dbReference type="PANTHER" id="PTHR32089:SF119">
    <property type="entry name" value="METHYL-ACCEPTING CHEMOTAXIS PROTEIN CTPL"/>
    <property type="match status" value="1"/>
</dbReference>
<dbReference type="AlphaFoldDB" id="A0A501WME7"/>
<name>A0A501WME7_9GAMM</name>
<keyword evidence="3" id="KW-1133">Transmembrane helix</keyword>
<evidence type="ECO:0000259" key="9">
    <source>
        <dbReference type="PROSITE" id="PS50111"/>
    </source>
</evidence>
<dbReference type="PRINTS" id="PR00260">
    <property type="entry name" value="CHEMTRNSDUCR"/>
</dbReference>
<dbReference type="OrthoDB" id="2489132at2"/>
<sequence length="287" mass="30468">MRQNISSLIQAVATQAEQTVTHTKTVYDNSQRNTKTTQLQSENITASVAPVTQLANGVQEIAGLAKQADSAISQMQADTQQGRTQLQSLLDKSQALNSAVDAGHKAVTEVAEVTNAISHVLDVINGIAEKTNLLALNAAIEAARAGEQGRGFAVVADEVRGLAQRVQESTDEIERSINQLTQQVERAVVEMANSQRLVNDSAESNEHLKLAIARIDDSLIASVSTVADISSAAGEQATAAEQIGNTIHQIDSAGSEIRDLAINTASACTSLMTSMEHLQKELSKFTP</sequence>
<dbReference type="Proteomes" id="UP000315901">
    <property type="component" value="Unassembled WGS sequence"/>
</dbReference>
<comment type="caution">
    <text evidence="10">The sequence shown here is derived from an EMBL/GenBank/DDBJ whole genome shotgun (WGS) entry which is preliminary data.</text>
</comment>
<evidence type="ECO:0000256" key="7">
    <source>
        <dbReference type="PROSITE-ProRule" id="PRU00284"/>
    </source>
</evidence>
<dbReference type="Pfam" id="PF00015">
    <property type="entry name" value="MCPsignal"/>
    <property type="match status" value="1"/>
</dbReference>
<comment type="similarity">
    <text evidence="6">Belongs to the methyl-accepting chemotaxis (MCP) protein family.</text>
</comment>
<feature type="coiled-coil region" evidence="8">
    <location>
        <begin position="163"/>
        <end position="197"/>
    </location>
</feature>
<evidence type="ECO:0000256" key="6">
    <source>
        <dbReference type="ARBA" id="ARBA00029447"/>
    </source>
</evidence>
<dbReference type="PANTHER" id="PTHR32089">
    <property type="entry name" value="METHYL-ACCEPTING CHEMOTAXIS PROTEIN MCPB"/>
    <property type="match status" value="1"/>
</dbReference>
<comment type="subcellular location">
    <subcellularLocation>
        <location evidence="1">Membrane</location>
        <topology evidence="1">Multi-pass membrane protein</topology>
    </subcellularLocation>
</comment>
<dbReference type="SUPFAM" id="SSF58104">
    <property type="entry name" value="Methyl-accepting chemotaxis protein (MCP) signaling domain"/>
    <property type="match status" value="1"/>
</dbReference>
<evidence type="ECO:0000256" key="8">
    <source>
        <dbReference type="SAM" id="Coils"/>
    </source>
</evidence>
<evidence type="ECO:0000256" key="3">
    <source>
        <dbReference type="ARBA" id="ARBA00022989"/>
    </source>
</evidence>
<gene>
    <name evidence="10" type="ORF">FJM67_11730</name>
</gene>
<protein>
    <recommendedName>
        <fullName evidence="9">Methyl-accepting transducer domain-containing protein</fullName>
    </recommendedName>
</protein>
<keyword evidence="5 7" id="KW-0807">Transducer</keyword>
<dbReference type="PROSITE" id="PS50111">
    <property type="entry name" value="CHEMOTAXIS_TRANSDUC_2"/>
    <property type="match status" value="1"/>
</dbReference>
<evidence type="ECO:0000256" key="5">
    <source>
        <dbReference type="ARBA" id="ARBA00023224"/>
    </source>
</evidence>
<dbReference type="GO" id="GO:0007165">
    <property type="term" value="P:signal transduction"/>
    <property type="evidence" value="ECO:0007669"/>
    <property type="project" value="UniProtKB-KW"/>
</dbReference>
<dbReference type="Gene3D" id="1.10.287.950">
    <property type="entry name" value="Methyl-accepting chemotaxis protein"/>
    <property type="match status" value="1"/>
</dbReference>
<dbReference type="InterPro" id="IPR004089">
    <property type="entry name" value="MCPsignal_dom"/>
</dbReference>
<organism evidence="10 11">
    <name type="scientific">Maribrevibacterium harenarium</name>
    <dbReference type="NCBI Taxonomy" id="2589817"/>
    <lineage>
        <taxon>Bacteria</taxon>
        <taxon>Pseudomonadati</taxon>
        <taxon>Pseudomonadota</taxon>
        <taxon>Gammaproteobacteria</taxon>
        <taxon>Oceanospirillales</taxon>
        <taxon>Oceanospirillaceae</taxon>
        <taxon>Maribrevibacterium</taxon>
    </lineage>
</organism>
<keyword evidence="8" id="KW-0175">Coiled coil</keyword>
<accession>A0A501WME7</accession>
<dbReference type="GO" id="GO:0016020">
    <property type="term" value="C:membrane"/>
    <property type="evidence" value="ECO:0007669"/>
    <property type="project" value="UniProtKB-SubCell"/>
</dbReference>
<dbReference type="InterPro" id="IPR004090">
    <property type="entry name" value="Chemotax_Me-accpt_rcpt"/>
</dbReference>
<evidence type="ECO:0000256" key="1">
    <source>
        <dbReference type="ARBA" id="ARBA00004141"/>
    </source>
</evidence>
<evidence type="ECO:0000256" key="4">
    <source>
        <dbReference type="ARBA" id="ARBA00023136"/>
    </source>
</evidence>
<proteinExistence type="inferred from homology"/>
<evidence type="ECO:0000313" key="10">
    <source>
        <dbReference type="EMBL" id="TPE49505.1"/>
    </source>
</evidence>
<keyword evidence="4" id="KW-0472">Membrane</keyword>
<keyword evidence="2" id="KW-0812">Transmembrane</keyword>
<evidence type="ECO:0000256" key="2">
    <source>
        <dbReference type="ARBA" id="ARBA00022692"/>
    </source>
</evidence>
<dbReference type="EMBL" id="VFRR01000024">
    <property type="protein sequence ID" value="TPE49505.1"/>
    <property type="molecule type" value="Genomic_DNA"/>
</dbReference>
<dbReference type="GO" id="GO:0006935">
    <property type="term" value="P:chemotaxis"/>
    <property type="evidence" value="ECO:0007669"/>
    <property type="project" value="InterPro"/>
</dbReference>
<reference evidence="10 11" key="1">
    <citation type="submission" date="2019-06" db="EMBL/GenBank/DDBJ databases">
        <title>A novel bacterium of genus Marinomonas, isolated from coastal sand.</title>
        <authorList>
            <person name="Huang H."/>
            <person name="Mo K."/>
            <person name="Hu Y."/>
        </authorList>
    </citation>
    <scope>NUCLEOTIDE SEQUENCE [LARGE SCALE GENOMIC DNA]</scope>
    <source>
        <strain evidence="10 11">HB171799</strain>
    </source>
</reference>
<keyword evidence="11" id="KW-1185">Reference proteome</keyword>
<feature type="domain" description="Methyl-accepting transducer" evidence="9">
    <location>
        <begin position="15"/>
        <end position="251"/>
    </location>
</feature>
<dbReference type="SMART" id="SM00283">
    <property type="entry name" value="MA"/>
    <property type="match status" value="1"/>
</dbReference>
<dbReference type="GO" id="GO:0004888">
    <property type="term" value="F:transmembrane signaling receptor activity"/>
    <property type="evidence" value="ECO:0007669"/>
    <property type="project" value="InterPro"/>
</dbReference>